<dbReference type="Gene3D" id="3.30.530.20">
    <property type="match status" value="1"/>
</dbReference>
<accession>A0A9X1WTB8</accession>
<dbReference type="Proteomes" id="UP001139347">
    <property type="component" value="Unassembled WGS sequence"/>
</dbReference>
<feature type="domain" description="Activator of Hsp90 ATPase homologue 1/2-like C-terminal" evidence="2">
    <location>
        <begin position="24"/>
        <end position="132"/>
    </location>
</feature>
<gene>
    <name evidence="3" type="ORF">MUG84_15845</name>
</gene>
<evidence type="ECO:0000313" key="3">
    <source>
        <dbReference type="EMBL" id="MCJ8013205.1"/>
    </source>
</evidence>
<protein>
    <submittedName>
        <fullName evidence="3">SRPBCC domain-containing protein</fullName>
    </submittedName>
</protein>
<proteinExistence type="inferred from homology"/>
<dbReference type="EMBL" id="JALIRP010000006">
    <property type="protein sequence ID" value="MCJ8013205.1"/>
    <property type="molecule type" value="Genomic_DNA"/>
</dbReference>
<dbReference type="InterPro" id="IPR023393">
    <property type="entry name" value="START-like_dom_sf"/>
</dbReference>
<dbReference type="Pfam" id="PF08327">
    <property type="entry name" value="AHSA1"/>
    <property type="match status" value="1"/>
</dbReference>
<name>A0A9X1WTB8_9BACL</name>
<evidence type="ECO:0000256" key="1">
    <source>
        <dbReference type="ARBA" id="ARBA00006817"/>
    </source>
</evidence>
<evidence type="ECO:0000313" key="4">
    <source>
        <dbReference type="Proteomes" id="UP001139347"/>
    </source>
</evidence>
<sequence>MEVGKTKSVGYQVGVRRTFPIRLEDAWQMVMSRSGMEIWLGELSSYDLNVGNKYITSSGISGEIRVVNENQNIRLTWKKEHWERASTLQIRTIEQKNDKCTISFHQENLSSLMDREEMKTRWEEVLGKLKNIV</sequence>
<organism evidence="3 4">
    <name type="scientific">Paenibacillus mangrovi</name>
    <dbReference type="NCBI Taxonomy" id="2931978"/>
    <lineage>
        <taxon>Bacteria</taxon>
        <taxon>Bacillati</taxon>
        <taxon>Bacillota</taxon>
        <taxon>Bacilli</taxon>
        <taxon>Bacillales</taxon>
        <taxon>Paenibacillaceae</taxon>
        <taxon>Paenibacillus</taxon>
    </lineage>
</organism>
<comment type="similarity">
    <text evidence="1">Belongs to the AHA1 family.</text>
</comment>
<dbReference type="RefSeq" id="WP_244726353.1">
    <property type="nucleotide sequence ID" value="NZ_JALIRP010000006.1"/>
</dbReference>
<dbReference type="AlphaFoldDB" id="A0A9X1WTB8"/>
<comment type="caution">
    <text evidence="3">The sequence shown here is derived from an EMBL/GenBank/DDBJ whole genome shotgun (WGS) entry which is preliminary data.</text>
</comment>
<dbReference type="InterPro" id="IPR013538">
    <property type="entry name" value="ASHA1/2-like_C"/>
</dbReference>
<evidence type="ECO:0000259" key="2">
    <source>
        <dbReference type="Pfam" id="PF08327"/>
    </source>
</evidence>
<dbReference type="SUPFAM" id="SSF55961">
    <property type="entry name" value="Bet v1-like"/>
    <property type="match status" value="1"/>
</dbReference>
<reference evidence="3" key="1">
    <citation type="submission" date="2022-04" db="EMBL/GenBank/DDBJ databases">
        <title>Paenibacillus mangrovi sp. nov., a novel endophytic bacterium isolated from bark of Kandelia candel.</title>
        <authorList>
            <person name="Tuo L."/>
        </authorList>
    </citation>
    <scope>NUCLEOTIDE SEQUENCE</scope>
    <source>
        <strain evidence="3">KQZ6P-2</strain>
    </source>
</reference>
<keyword evidence="4" id="KW-1185">Reference proteome</keyword>